<dbReference type="AlphaFoldDB" id="A0A9D3YU33"/>
<dbReference type="GO" id="GO:0008063">
    <property type="term" value="P:Toll signaling pathway"/>
    <property type="evidence" value="ECO:0007669"/>
    <property type="project" value="TreeGrafter"/>
</dbReference>
<dbReference type="GO" id="GO:0050830">
    <property type="term" value="P:defense response to Gram-positive bacterium"/>
    <property type="evidence" value="ECO:0007669"/>
    <property type="project" value="TreeGrafter"/>
</dbReference>
<dbReference type="CDD" id="cd08312">
    <property type="entry name" value="Death_MyD88"/>
    <property type="match status" value="1"/>
</dbReference>
<feature type="region of interest" description="Disordered" evidence="6">
    <location>
        <begin position="340"/>
        <end position="488"/>
    </location>
</feature>
<dbReference type="InterPro" id="IPR017281">
    <property type="entry name" value="Myelin_different_resp_MyD88"/>
</dbReference>
<evidence type="ECO:0000256" key="6">
    <source>
        <dbReference type="SAM" id="MobiDB-lite"/>
    </source>
</evidence>
<dbReference type="GO" id="GO:0002755">
    <property type="term" value="P:MyD88-dependent toll-like receptor signaling pathway"/>
    <property type="evidence" value="ECO:0007669"/>
    <property type="project" value="InterPro"/>
</dbReference>
<protein>
    <submittedName>
        <fullName evidence="9">Uncharacterized protein</fullName>
    </submittedName>
</protein>
<organism evidence="9 10">
    <name type="scientific">Dreissena polymorpha</name>
    <name type="common">Zebra mussel</name>
    <name type="synonym">Mytilus polymorpha</name>
    <dbReference type="NCBI Taxonomy" id="45954"/>
    <lineage>
        <taxon>Eukaryota</taxon>
        <taxon>Metazoa</taxon>
        <taxon>Spiralia</taxon>
        <taxon>Lophotrochozoa</taxon>
        <taxon>Mollusca</taxon>
        <taxon>Bivalvia</taxon>
        <taxon>Autobranchia</taxon>
        <taxon>Heteroconchia</taxon>
        <taxon>Euheterodonta</taxon>
        <taxon>Imparidentia</taxon>
        <taxon>Neoheterodontei</taxon>
        <taxon>Myida</taxon>
        <taxon>Dreissenoidea</taxon>
        <taxon>Dreissenidae</taxon>
        <taxon>Dreissena</taxon>
    </lineage>
</organism>
<feature type="compositionally biased region" description="Polar residues" evidence="6">
    <location>
        <begin position="398"/>
        <end position="407"/>
    </location>
</feature>
<dbReference type="EMBL" id="JAIWYP010000015">
    <property type="protein sequence ID" value="KAH3704561.1"/>
    <property type="molecule type" value="Genomic_DNA"/>
</dbReference>
<evidence type="ECO:0000259" key="8">
    <source>
        <dbReference type="PROSITE" id="PS50104"/>
    </source>
</evidence>
<dbReference type="PANTHER" id="PTHR15079">
    <property type="entry name" value="MYD88"/>
    <property type="match status" value="1"/>
</dbReference>
<evidence type="ECO:0000256" key="1">
    <source>
        <dbReference type="ARBA" id="ARBA00004496"/>
    </source>
</evidence>
<dbReference type="GO" id="GO:0043123">
    <property type="term" value="P:positive regulation of canonical NF-kappaB signal transduction"/>
    <property type="evidence" value="ECO:0007669"/>
    <property type="project" value="InterPro"/>
</dbReference>
<feature type="domain" description="Death" evidence="7">
    <location>
        <begin position="57"/>
        <end position="118"/>
    </location>
</feature>
<dbReference type="GO" id="GO:0005737">
    <property type="term" value="C:cytoplasm"/>
    <property type="evidence" value="ECO:0007669"/>
    <property type="project" value="UniProtKB-SubCell"/>
</dbReference>
<dbReference type="PROSITE" id="PS50017">
    <property type="entry name" value="DEATH_DOMAIN"/>
    <property type="match status" value="1"/>
</dbReference>
<keyword evidence="10" id="KW-1185">Reference proteome</keyword>
<evidence type="ECO:0000313" key="10">
    <source>
        <dbReference type="Proteomes" id="UP000828390"/>
    </source>
</evidence>
<comment type="caution">
    <text evidence="9">The sequence shown here is derived from an EMBL/GenBank/DDBJ whole genome shotgun (WGS) entry which is preliminary data.</text>
</comment>
<dbReference type="GO" id="GO:0070976">
    <property type="term" value="F:TIR domain binding"/>
    <property type="evidence" value="ECO:0007669"/>
    <property type="project" value="InterPro"/>
</dbReference>
<accession>A0A9D3YU33</accession>
<sequence>MAASGDEVPDNFCLPKQYDSVHLQYLGPTVRRKISLYLNLEGQFNEHAEMINNFLGLAELVGFSYLEISNFERQKSPTEQLLQDWTTMSDLQPTVGRLWECLKKLERFDVLTDTWHLIRRDCEKCLEIKSRLPSKPIQSSVVSATDDDLISERDNSTVHDVDEGHPVMYDAFVCYNPDGKADLDFVHKLITELEGKHGLKLFVPWRDDLAGGSHNTVCAQLIEHRCRRMVIVLSPQYLKSPACDFQTKFAQGLAPGSRGKRLIPVLIENCVIPELLRHITCCNYTKKEVLEWFWKRLVNSVKAPLEVQGSRSEESNQSLLRSVSLDTSGSYSDWSSSTSAFSSSSSSSSLTSSQPSSISHVPSSNLFRPVGPPSSSGNDYSSSPYVSQSSIPEYFEFNPSSPQSQRKANAYEKMSEVMRRTQPEQKTSEMRVSKAVVKSTKPEGKLPNDELYMKAKDVPPLPPPRPGSSKKVVSQDKKSPDSSGEYFC</sequence>
<feature type="compositionally biased region" description="Basic and acidic residues" evidence="6">
    <location>
        <begin position="440"/>
        <end position="457"/>
    </location>
</feature>
<keyword evidence="3" id="KW-0399">Innate immunity</keyword>
<dbReference type="Pfam" id="PF00531">
    <property type="entry name" value="Death"/>
    <property type="match status" value="1"/>
</dbReference>
<keyword evidence="2" id="KW-0963">Cytoplasm</keyword>
<dbReference type="PANTHER" id="PTHR15079:SF3">
    <property type="entry name" value="MYELOID DIFFERENTIATION PRIMARY RESPONSE PROTEIN MYD88"/>
    <property type="match status" value="1"/>
</dbReference>
<dbReference type="GO" id="GO:0035325">
    <property type="term" value="F:Toll-like receptor binding"/>
    <property type="evidence" value="ECO:0007669"/>
    <property type="project" value="TreeGrafter"/>
</dbReference>
<dbReference type="Pfam" id="PF13676">
    <property type="entry name" value="TIR_2"/>
    <property type="match status" value="1"/>
</dbReference>
<dbReference type="GO" id="GO:0005886">
    <property type="term" value="C:plasma membrane"/>
    <property type="evidence" value="ECO:0007669"/>
    <property type="project" value="TreeGrafter"/>
</dbReference>
<evidence type="ECO:0000256" key="5">
    <source>
        <dbReference type="ARBA" id="ARBA00023198"/>
    </source>
</evidence>
<name>A0A9D3YU33_DREPO</name>
<dbReference type="InterPro" id="IPR034249">
    <property type="entry name" value="MyD88_Death"/>
</dbReference>
<evidence type="ECO:0000259" key="7">
    <source>
        <dbReference type="PROSITE" id="PS50017"/>
    </source>
</evidence>
<dbReference type="GO" id="GO:0034142">
    <property type="term" value="P:toll-like receptor 4 signaling pathway"/>
    <property type="evidence" value="ECO:0007669"/>
    <property type="project" value="TreeGrafter"/>
</dbReference>
<feature type="compositionally biased region" description="Low complexity" evidence="6">
    <location>
        <begin position="373"/>
        <end position="390"/>
    </location>
</feature>
<feature type="domain" description="TIR" evidence="8">
    <location>
        <begin position="167"/>
        <end position="301"/>
    </location>
</feature>
<gene>
    <name evidence="9" type="ORF">DPMN_079618</name>
</gene>
<dbReference type="SUPFAM" id="SSF52200">
    <property type="entry name" value="Toll/Interleukin receptor TIR domain"/>
    <property type="match status" value="1"/>
</dbReference>
<reference evidence="9" key="2">
    <citation type="submission" date="2020-11" db="EMBL/GenBank/DDBJ databases">
        <authorList>
            <person name="McCartney M.A."/>
            <person name="Auch B."/>
            <person name="Kono T."/>
            <person name="Mallez S."/>
            <person name="Becker A."/>
            <person name="Gohl D.M."/>
            <person name="Silverstein K.A.T."/>
            <person name="Koren S."/>
            <person name="Bechman K.B."/>
            <person name="Herman A."/>
            <person name="Abrahante J.E."/>
            <person name="Garbe J."/>
        </authorList>
    </citation>
    <scope>NUCLEOTIDE SEQUENCE</scope>
    <source>
        <strain evidence="9">Duluth1</strain>
        <tissue evidence="9">Whole animal</tissue>
    </source>
</reference>
<dbReference type="FunFam" id="1.10.533.10:FF:000029">
    <property type="entry name" value="Myeloid differentiation primary response protein MyD88"/>
    <property type="match status" value="1"/>
</dbReference>
<proteinExistence type="predicted"/>
<keyword evidence="5" id="KW-0395">Inflammatory response</keyword>
<dbReference type="Gene3D" id="3.40.50.10140">
    <property type="entry name" value="Toll/interleukin-1 receptor homology (TIR) domain"/>
    <property type="match status" value="1"/>
</dbReference>
<dbReference type="InterPro" id="IPR000488">
    <property type="entry name" value="Death_dom"/>
</dbReference>
<dbReference type="Gene3D" id="1.10.533.10">
    <property type="entry name" value="Death Domain, Fas"/>
    <property type="match status" value="1"/>
</dbReference>
<dbReference type="Proteomes" id="UP000828390">
    <property type="component" value="Unassembled WGS sequence"/>
</dbReference>
<evidence type="ECO:0000313" key="9">
    <source>
        <dbReference type="EMBL" id="KAH3704561.1"/>
    </source>
</evidence>
<dbReference type="PROSITE" id="PS50104">
    <property type="entry name" value="TIR"/>
    <property type="match status" value="1"/>
</dbReference>
<dbReference type="GO" id="GO:0045087">
    <property type="term" value="P:innate immune response"/>
    <property type="evidence" value="ECO:0007669"/>
    <property type="project" value="UniProtKB-KW"/>
</dbReference>
<dbReference type="SMART" id="SM00255">
    <property type="entry name" value="TIR"/>
    <property type="match status" value="1"/>
</dbReference>
<keyword evidence="4" id="KW-0391">Immunity</keyword>
<evidence type="ECO:0000256" key="4">
    <source>
        <dbReference type="ARBA" id="ARBA00022859"/>
    </source>
</evidence>
<dbReference type="SUPFAM" id="SSF47986">
    <property type="entry name" value="DEATH domain"/>
    <property type="match status" value="1"/>
</dbReference>
<evidence type="ECO:0000256" key="3">
    <source>
        <dbReference type="ARBA" id="ARBA00022588"/>
    </source>
</evidence>
<reference evidence="9" key="1">
    <citation type="journal article" date="2019" name="bioRxiv">
        <title>The Genome of the Zebra Mussel, Dreissena polymorpha: A Resource for Invasive Species Research.</title>
        <authorList>
            <person name="McCartney M.A."/>
            <person name="Auch B."/>
            <person name="Kono T."/>
            <person name="Mallez S."/>
            <person name="Zhang Y."/>
            <person name="Obille A."/>
            <person name="Becker A."/>
            <person name="Abrahante J.E."/>
            <person name="Garbe J."/>
            <person name="Badalamenti J.P."/>
            <person name="Herman A."/>
            <person name="Mangelson H."/>
            <person name="Liachko I."/>
            <person name="Sullivan S."/>
            <person name="Sone E.D."/>
            <person name="Koren S."/>
            <person name="Silverstein K.A.T."/>
            <person name="Beckman K.B."/>
            <person name="Gohl D.M."/>
        </authorList>
    </citation>
    <scope>NUCLEOTIDE SEQUENCE</scope>
    <source>
        <strain evidence="9">Duluth1</strain>
        <tissue evidence="9">Whole animal</tissue>
    </source>
</reference>
<comment type="subcellular location">
    <subcellularLocation>
        <location evidence="1">Cytoplasm</location>
    </subcellularLocation>
</comment>
<dbReference type="InterPro" id="IPR035897">
    <property type="entry name" value="Toll_tir_struct_dom_sf"/>
</dbReference>
<feature type="compositionally biased region" description="Low complexity" evidence="6">
    <location>
        <begin position="340"/>
        <end position="364"/>
    </location>
</feature>
<dbReference type="InterPro" id="IPR011029">
    <property type="entry name" value="DEATH-like_dom_sf"/>
</dbReference>
<feature type="compositionally biased region" description="Basic and acidic residues" evidence="6">
    <location>
        <begin position="409"/>
        <end position="432"/>
    </location>
</feature>
<dbReference type="InterPro" id="IPR000157">
    <property type="entry name" value="TIR_dom"/>
</dbReference>
<evidence type="ECO:0000256" key="2">
    <source>
        <dbReference type="ARBA" id="ARBA00022490"/>
    </source>
</evidence>